<evidence type="ECO:0000259" key="3">
    <source>
        <dbReference type="Pfam" id="PF00817"/>
    </source>
</evidence>
<keyword evidence="5" id="KW-1185">Reference proteome</keyword>
<dbReference type="OrthoDB" id="625722at2"/>
<dbReference type="InterPro" id="IPR043128">
    <property type="entry name" value="Rev_trsase/Diguanyl_cyclase"/>
</dbReference>
<proteinExistence type="inferred from homology"/>
<comment type="similarity">
    <text evidence="1">Belongs to the DNA polymerase type-Y family.</text>
</comment>
<dbReference type="GO" id="GO:0006281">
    <property type="term" value="P:DNA repair"/>
    <property type="evidence" value="ECO:0007669"/>
    <property type="project" value="InterPro"/>
</dbReference>
<evidence type="ECO:0000313" key="4">
    <source>
        <dbReference type="EMBL" id="MQR01524.1"/>
    </source>
</evidence>
<evidence type="ECO:0000256" key="1">
    <source>
        <dbReference type="ARBA" id="ARBA00010945"/>
    </source>
</evidence>
<evidence type="ECO:0000313" key="5">
    <source>
        <dbReference type="Proteomes" id="UP000451565"/>
    </source>
</evidence>
<comment type="caution">
    <text evidence="4">The sequence shown here is derived from an EMBL/GenBank/DDBJ whole genome shotgun (WGS) entry which is preliminary data.</text>
</comment>
<feature type="domain" description="UmuC" evidence="3">
    <location>
        <begin position="33"/>
        <end position="146"/>
    </location>
</feature>
<dbReference type="Pfam" id="PF00817">
    <property type="entry name" value="IMS"/>
    <property type="match status" value="1"/>
</dbReference>
<dbReference type="PANTHER" id="PTHR35369">
    <property type="entry name" value="BLR3025 PROTEIN-RELATED"/>
    <property type="match status" value="1"/>
</dbReference>
<protein>
    <submittedName>
        <fullName evidence="4">DNA polymerase Y family protein</fullName>
    </submittedName>
</protein>
<dbReference type="InterPro" id="IPR043502">
    <property type="entry name" value="DNA/RNA_pol_sf"/>
</dbReference>
<dbReference type="Gene3D" id="3.30.70.270">
    <property type="match status" value="1"/>
</dbReference>
<dbReference type="Proteomes" id="UP000451565">
    <property type="component" value="Unassembled WGS sequence"/>
</dbReference>
<organism evidence="4 5">
    <name type="scientific">Glaciimonas soli</name>
    <dbReference type="NCBI Taxonomy" id="2590999"/>
    <lineage>
        <taxon>Bacteria</taxon>
        <taxon>Pseudomonadati</taxon>
        <taxon>Pseudomonadota</taxon>
        <taxon>Betaproteobacteria</taxon>
        <taxon>Burkholderiales</taxon>
        <taxon>Oxalobacteraceae</taxon>
        <taxon>Glaciimonas</taxon>
    </lineage>
</organism>
<reference evidence="4 5" key="1">
    <citation type="submission" date="2019-10" db="EMBL/GenBank/DDBJ databases">
        <title>Glaciimonas soli sp. nov., a psychrophilic bacterium isolated from the forest soil of a high elevation mountain in Taiwan.</title>
        <authorList>
            <person name="Wang L.-T."/>
            <person name="Shieh W.Y."/>
        </authorList>
    </citation>
    <scope>NUCLEOTIDE SEQUENCE [LARGE SCALE GENOMIC DNA]</scope>
    <source>
        <strain evidence="4 5">GS1</strain>
    </source>
</reference>
<gene>
    <name evidence="4" type="ORF">GEV47_12660</name>
</gene>
<dbReference type="AlphaFoldDB" id="A0A843YUZ3"/>
<dbReference type="RefSeq" id="WP_153235141.1">
    <property type="nucleotide sequence ID" value="NZ_WINI01000007.1"/>
</dbReference>
<dbReference type="CDD" id="cd03468">
    <property type="entry name" value="PolY_like"/>
    <property type="match status" value="1"/>
</dbReference>
<keyword evidence="2" id="KW-0227">DNA damage</keyword>
<dbReference type="Gene3D" id="3.40.1170.60">
    <property type="match status" value="1"/>
</dbReference>
<evidence type="ECO:0000256" key="2">
    <source>
        <dbReference type="ARBA" id="ARBA00022763"/>
    </source>
</evidence>
<accession>A0A843YUZ3</accession>
<dbReference type="PANTHER" id="PTHR35369:SF2">
    <property type="entry name" value="BLR3025 PROTEIN"/>
    <property type="match status" value="1"/>
</dbReference>
<name>A0A843YUZ3_9BURK</name>
<dbReference type="SUPFAM" id="SSF56672">
    <property type="entry name" value="DNA/RNA polymerases"/>
    <property type="match status" value="1"/>
</dbReference>
<dbReference type="InterPro" id="IPR001126">
    <property type="entry name" value="UmuC"/>
</dbReference>
<dbReference type="EMBL" id="WINI01000007">
    <property type="protein sequence ID" value="MQR01524.1"/>
    <property type="molecule type" value="Genomic_DNA"/>
</dbReference>
<sequence>MRLWISVHLPSLPLEAFRPCWCEPAEYALLDQDRVLTVSIEAAAAGIRPGMRRGSVSAISPSTVLLERDLHKEAIAFDAITMALLQFTPEVTIQDDFSILLNVTASLRLFGGQLALCRCLQTNVKALGFTARIGTAPTALGAWLLARARSTRKLPVRRRAIKMDTMARRLDKLPCDLLPNAVIYADWLSGIGCDCLGQLRALPRAGLQRRTNEKLLESLDKAYGEALELFEWIKTPQLFSARVETHDRIEHADALLIGAHRLILQLVGWLVSHQLAVTRFVLTMEHERGRTAIAPTELEVALAEPAWREEHLVRLLKERLGRIELIAPVIALRLDAAQLTAMLPPTESLFPEPGGSPEEFHRLVELLVARLGKENVLTLVGEADHRPETANCWMPVTDKRPRKTEEPEPLRRPALLLDKPIQLLIRDERPFYGSALKLISGPERIESGWFDDKLAARDYYVGQGVDGTCYWVYLERIADSRWYLHGLFA</sequence>
<dbReference type="InterPro" id="IPR050356">
    <property type="entry name" value="SulA_CellDiv_inhibitor"/>
</dbReference>